<dbReference type="STRING" id="695850.A0A067CXH8"/>
<dbReference type="Proteomes" id="UP000030745">
    <property type="component" value="Unassembled WGS sequence"/>
</dbReference>
<evidence type="ECO:0000313" key="10">
    <source>
        <dbReference type="Proteomes" id="UP000030745"/>
    </source>
</evidence>
<keyword evidence="4 8" id="KW-0812">Transmembrane</keyword>
<evidence type="ECO:0000256" key="7">
    <source>
        <dbReference type="ARBA" id="ARBA00024041"/>
    </source>
</evidence>
<keyword evidence="10" id="KW-1185">Reference proteome</keyword>
<protein>
    <recommendedName>
        <fullName evidence="11">Amino acid permease/ SLC12A domain-containing protein</fullName>
    </recommendedName>
</protein>
<dbReference type="PIRSF" id="PIRSF006060">
    <property type="entry name" value="AA_transporter"/>
    <property type="match status" value="1"/>
</dbReference>
<keyword evidence="5 8" id="KW-1133">Transmembrane helix</keyword>
<feature type="transmembrane region" description="Helical" evidence="8">
    <location>
        <begin position="272"/>
        <end position="290"/>
    </location>
</feature>
<evidence type="ECO:0000256" key="8">
    <source>
        <dbReference type="SAM" id="Phobius"/>
    </source>
</evidence>
<proteinExistence type="inferred from homology"/>
<feature type="transmembrane region" description="Helical" evidence="8">
    <location>
        <begin position="368"/>
        <end position="386"/>
    </location>
</feature>
<keyword evidence="6 8" id="KW-0472">Membrane</keyword>
<dbReference type="RefSeq" id="XP_012194868.1">
    <property type="nucleotide sequence ID" value="XM_012339478.1"/>
</dbReference>
<dbReference type="PANTHER" id="PTHR45826">
    <property type="entry name" value="POLYAMINE TRANSPORTER PUT1"/>
    <property type="match status" value="1"/>
</dbReference>
<dbReference type="OrthoDB" id="5982228at2759"/>
<evidence type="ECO:0000256" key="2">
    <source>
        <dbReference type="ARBA" id="ARBA00022448"/>
    </source>
</evidence>
<dbReference type="Pfam" id="PF13520">
    <property type="entry name" value="AA_permease_2"/>
    <property type="match status" value="1"/>
</dbReference>
<organism evidence="9 10">
    <name type="scientific">Saprolegnia parasitica (strain CBS 223.65)</name>
    <dbReference type="NCBI Taxonomy" id="695850"/>
    <lineage>
        <taxon>Eukaryota</taxon>
        <taxon>Sar</taxon>
        <taxon>Stramenopiles</taxon>
        <taxon>Oomycota</taxon>
        <taxon>Saprolegniomycetes</taxon>
        <taxon>Saprolegniales</taxon>
        <taxon>Saprolegniaceae</taxon>
        <taxon>Saprolegnia</taxon>
    </lineage>
</organism>
<dbReference type="Gene3D" id="1.20.1740.10">
    <property type="entry name" value="Amino acid/polyamine transporter I"/>
    <property type="match status" value="1"/>
</dbReference>
<keyword evidence="3" id="KW-1003">Cell membrane</keyword>
<gene>
    <name evidence="9" type="ORF">SPRG_01256</name>
</gene>
<dbReference type="OMA" id="FPQDGGY"/>
<dbReference type="InterPro" id="IPR002293">
    <property type="entry name" value="AA/rel_permease1"/>
</dbReference>
<evidence type="ECO:0000256" key="6">
    <source>
        <dbReference type="ARBA" id="ARBA00023136"/>
    </source>
</evidence>
<feature type="transmembrane region" description="Helical" evidence="8">
    <location>
        <begin position="392"/>
        <end position="411"/>
    </location>
</feature>
<feature type="transmembrane region" description="Helical" evidence="8">
    <location>
        <begin position="457"/>
        <end position="476"/>
    </location>
</feature>
<dbReference type="AlphaFoldDB" id="A0A067CXH8"/>
<evidence type="ECO:0000256" key="5">
    <source>
        <dbReference type="ARBA" id="ARBA00022989"/>
    </source>
</evidence>
<feature type="transmembrane region" description="Helical" evidence="8">
    <location>
        <begin position="161"/>
        <end position="179"/>
    </location>
</feature>
<evidence type="ECO:0000256" key="4">
    <source>
        <dbReference type="ARBA" id="ARBA00022692"/>
    </source>
</evidence>
<accession>A0A067CXH8</accession>
<dbReference type="GO" id="GO:0005886">
    <property type="term" value="C:plasma membrane"/>
    <property type="evidence" value="ECO:0007669"/>
    <property type="project" value="UniProtKB-SubCell"/>
</dbReference>
<keyword evidence="2" id="KW-0813">Transport</keyword>
<feature type="transmembrane region" description="Helical" evidence="8">
    <location>
        <begin position="185"/>
        <end position="210"/>
    </location>
</feature>
<sequence length="494" mass="53461">MSVPSPVAYTAAATGPHQVQVQPSVDEVNPECQRASLPRLVNRRVLTTLSVAALCYFNVSGGPVGSSQIFSAGGPLLGLIALAIFPFIYCIPLALVTAELSTTYPENGGFTVWVFQAFGPFWGFQEGLWAWVSGAIDNAIYPALTVQLISTYSESLTEGVSGWFLKVGVALIYALPNIFGVRLVGWGMVTLAFIVLVPFIIFTIWAYAAAEDWSSLHMIRRNDTTDTDVGTGPAMIQWDLLINTLFWNYNGFANASVFGGEVANPSRTYPRALMICTIAVMLTYFFPLSASSVYNSPTWQTWDDEAFSSIAQNLGGDTLLGLITVATVASNWGQYSSQMFVVSYQLTGMAECGLAPKIFLKRAERTDVPYVSVALSFLVIVILVGYEFEVVVNMTNAVSSMSIILLLVAAIKLRVTHPNIHRPYKVPVSTKVLALLLTVPVAMLCYIVYTVFALDTIVPGILVGVVIIVGALYAVALKLTPKHFVDPKATASLA</sequence>
<reference evidence="9 10" key="1">
    <citation type="journal article" date="2013" name="PLoS Genet.">
        <title>Distinctive expansion of potential virulence genes in the genome of the oomycete fish pathogen Saprolegnia parasitica.</title>
        <authorList>
            <person name="Jiang R.H."/>
            <person name="de Bruijn I."/>
            <person name="Haas B.J."/>
            <person name="Belmonte R."/>
            <person name="Lobach L."/>
            <person name="Christie J."/>
            <person name="van den Ackerveken G."/>
            <person name="Bottin A."/>
            <person name="Bulone V."/>
            <person name="Diaz-Moreno S.M."/>
            <person name="Dumas B."/>
            <person name="Fan L."/>
            <person name="Gaulin E."/>
            <person name="Govers F."/>
            <person name="Grenville-Briggs L.J."/>
            <person name="Horner N.R."/>
            <person name="Levin J.Z."/>
            <person name="Mammella M."/>
            <person name="Meijer H.J."/>
            <person name="Morris P."/>
            <person name="Nusbaum C."/>
            <person name="Oome S."/>
            <person name="Phillips A.J."/>
            <person name="van Rooyen D."/>
            <person name="Rzeszutek E."/>
            <person name="Saraiva M."/>
            <person name="Secombes C.J."/>
            <person name="Seidl M.F."/>
            <person name="Snel B."/>
            <person name="Stassen J.H."/>
            <person name="Sykes S."/>
            <person name="Tripathy S."/>
            <person name="van den Berg H."/>
            <person name="Vega-Arreguin J.C."/>
            <person name="Wawra S."/>
            <person name="Young S.K."/>
            <person name="Zeng Q."/>
            <person name="Dieguez-Uribeondo J."/>
            <person name="Russ C."/>
            <person name="Tyler B.M."/>
            <person name="van West P."/>
        </authorList>
    </citation>
    <scope>NUCLEOTIDE SEQUENCE [LARGE SCALE GENOMIC DNA]</scope>
    <source>
        <strain evidence="9 10">CBS 223.65</strain>
    </source>
</reference>
<dbReference type="InterPro" id="IPR044566">
    <property type="entry name" value="RMV1-like"/>
</dbReference>
<feature type="transmembrane region" description="Helical" evidence="8">
    <location>
        <begin position="432"/>
        <end position="451"/>
    </location>
</feature>
<comment type="similarity">
    <text evidence="7">Belongs to the amino acid-polyamine-organocation (APC) superfamily. Polyamine:cation symporter (PHS) (TC 2.A.3.12) family.</text>
</comment>
<dbReference type="GO" id="GO:0015203">
    <property type="term" value="F:polyamine transmembrane transporter activity"/>
    <property type="evidence" value="ECO:0007669"/>
    <property type="project" value="UniProtKB-ARBA"/>
</dbReference>
<dbReference type="EMBL" id="KK583191">
    <property type="protein sequence ID" value="KDO33980.1"/>
    <property type="molecule type" value="Genomic_DNA"/>
</dbReference>
<feature type="transmembrane region" description="Helical" evidence="8">
    <location>
        <begin position="76"/>
        <end position="98"/>
    </location>
</feature>
<dbReference type="GeneID" id="24123854"/>
<name>A0A067CXH8_SAPPC</name>
<dbReference type="PANTHER" id="PTHR45826:SF2">
    <property type="entry name" value="AMINO ACID TRANSPORTER"/>
    <property type="match status" value="1"/>
</dbReference>
<comment type="subcellular location">
    <subcellularLocation>
        <location evidence="1">Cell membrane</location>
        <topology evidence="1">Multi-pass membrane protein</topology>
    </subcellularLocation>
</comment>
<dbReference type="VEuPathDB" id="FungiDB:SPRG_01256"/>
<evidence type="ECO:0000256" key="3">
    <source>
        <dbReference type="ARBA" id="ARBA00022475"/>
    </source>
</evidence>
<evidence type="ECO:0008006" key="11">
    <source>
        <dbReference type="Google" id="ProtNLM"/>
    </source>
</evidence>
<dbReference type="KEGG" id="spar:SPRG_01256"/>
<evidence type="ECO:0000256" key="1">
    <source>
        <dbReference type="ARBA" id="ARBA00004651"/>
    </source>
</evidence>
<evidence type="ECO:0000313" key="9">
    <source>
        <dbReference type="EMBL" id="KDO33980.1"/>
    </source>
</evidence>